<protein>
    <submittedName>
        <fullName evidence="1">Uncharacterized protein</fullName>
    </submittedName>
</protein>
<sequence length="56" mass="6094">MEKIDIAKLKQEAENLGILNIEASGELTPAYLDDAIKAVKRINVDIDALAAKAKEK</sequence>
<evidence type="ECO:0000313" key="2">
    <source>
        <dbReference type="Proteomes" id="UP000042527"/>
    </source>
</evidence>
<accession>A0A0B7GYD8</accession>
<name>A0A0B7GYD8_TREPH</name>
<keyword evidence="2" id="KW-1185">Reference proteome</keyword>
<evidence type="ECO:0000313" key="1">
    <source>
        <dbReference type="EMBL" id="CEM61671.1"/>
    </source>
</evidence>
<gene>
    <name evidence="1" type="ORF">TPHV1_20208</name>
</gene>
<organism evidence="1 2">
    <name type="scientific">Treponema phagedenis</name>
    <dbReference type="NCBI Taxonomy" id="162"/>
    <lineage>
        <taxon>Bacteria</taxon>
        <taxon>Pseudomonadati</taxon>
        <taxon>Spirochaetota</taxon>
        <taxon>Spirochaetia</taxon>
        <taxon>Spirochaetales</taxon>
        <taxon>Treponemataceae</taxon>
        <taxon>Treponema</taxon>
    </lineage>
</organism>
<dbReference type="RefSeq" id="WP_002695832.1">
    <property type="nucleotide sequence ID" value="NZ_CDNC01000012.1"/>
</dbReference>
<reference evidence="2" key="1">
    <citation type="submission" date="2015-01" db="EMBL/GenBank/DDBJ databases">
        <authorList>
            <person name="Manzoor Shahid"/>
            <person name="Zubair Saima"/>
        </authorList>
    </citation>
    <scope>NUCLEOTIDE SEQUENCE [LARGE SCALE GENOMIC DNA]</scope>
    <source>
        <strain evidence="2">V1</strain>
    </source>
</reference>
<dbReference type="Proteomes" id="UP000042527">
    <property type="component" value="Unassembled WGS sequence"/>
</dbReference>
<proteinExistence type="predicted"/>
<dbReference type="EMBL" id="CDNC01000012">
    <property type="protein sequence ID" value="CEM61671.1"/>
    <property type="molecule type" value="Genomic_DNA"/>
</dbReference>
<dbReference type="AlphaFoldDB" id="A0A0B7GYD8"/>